<reference evidence="2 3" key="1">
    <citation type="journal article" date="2023" name="Hortic Res">
        <title>Pangenome of water caltrop reveals structural variations and asymmetric subgenome divergence after allopolyploidization.</title>
        <authorList>
            <person name="Zhang X."/>
            <person name="Chen Y."/>
            <person name="Wang L."/>
            <person name="Yuan Y."/>
            <person name="Fang M."/>
            <person name="Shi L."/>
            <person name="Lu R."/>
            <person name="Comes H.P."/>
            <person name="Ma Y."/>
            <person name="Chen Y."/>
            <person name="Huang G."/>
            <person name="Zhou Y."/>
            <person name="Zheng Z."/>
            <person name="Qiu Y."/>
        </authorList>
    </citation>
    <scope>NUCLEOTIDE SEQUENCE [LARGE SCALE GENOMIC DNA]</scope>
    <source>
        <tissue evidence="2">Roots</tissue>
    </source>
</reference>
<evidence type="ECO:0000313" key="3">
    <source>
        <dbReference type="Proteomes" id="UP001345219"/>
    </source>
</evidence>
<feature type="compositionally biased region" description="Low complexity" evidence="1">
    <location>
        <begin position="352"/>
        <end position="363"/>
    </location>
</feature>
<dbReference type="PANTHER" id="PTHR33971">
    <property type="entry name" value="OS06G0232000 PROTEIN"/>
    <property type="match status" value="1"/>
</dbReference>
<sequence length="371" mass="41167">MDYYYCYHHNHHLQTHQQPYDGDDDDGFPYNSSYEFPHNRPFLPPRSDNGFPESQFSGDFDLYHGPGGIEDAPAYSNQQPVSSYMTYWSPCFDDGSRYLGGYDVYGHNHPQPVRCYASCSDYSSPVQHRVAYSVSPLYESKSFQIDPSHVASVVISYSVDSFNAPDFEEYDPTPYSGGYDPALTYGEPLSPSDEICYPKDSAVKKDAEVPTPEAIEAPGPEKQPVENVEDDEPIVPAMEVDKNVDRHGDGAGDDLPREVPSGGNDQVSLPAPPGFGLDALDLCESLFGYWPCLARDARRGGYGCPQEYGCGARCIQRNEWEDAANYLFGSLDPYCGGHGGRYHHGISELCYSSSSSSSSAYSSLYGQERRY</sequence>
<proteinExistence type="predicted"/>
<dbReference type="GO" id="GO:0070300">
    <property type="term" value="F:phosphatidic acid binding"/>
    <property type="evidence" value="ECO:0007669"/>
    <property type="project" value="InterPro"/>
</dbReference>
<feature type="region of interest" description="Disordered" evidence="1">
    <location>
        <begin position="352"/>
        <end position="371"/>
    </location>
</feature>
<comment type="caution">
    <text evidence="2">The sequence shown here is derived from an EMBL/GenBank/DDBJ whole genome shotgun (WGS) entry which is preliminary data.</text>
</comment>
<protein>
    <submittedName>
        <fullName evidence="2">Uncharacterized protein</fullName>
    </submittedName>
</protein>
<dbReference type="Proteomes" id="UP001345219">
    <property type="component" value="Chromosome 9"/>
</dbReference>
<accession>A0AAN7GPZ2</accession>
<dbReference type="AlphaFoldDB" id="A0AAN7GPZ2"/>
<keyword evidence="3" id="KW-1185">Reference proteome</keyword>
<evidence type="ECO:0000256" key="1">
    <source>
        <dbReference type="SAM" id="MobiDB-lite"/>
    </source>
</evidence>
<name>A0AAN7GPZ2_9MYRT</name>
<evidence type="ECO:0000313" key="2">
    <source>
        <dbReference type="EMBL" id="KAK4743747.1"/>
    </source>
</evidence>
<feature type="region of interest" description="Disordered" evidence="1">
    <location>
        <begin position="206"/>
        <end position="263"/>
    </location>
</feature>
<dbReference type="EMBL" id="JAXIOK010000022">
    <property type="protein sequence ID" value="KAK4743747.1"/>
    <property type="molecule type" value="Genomic_DNA"/>
</dbReference>
<organism evidence="2 3">
    <name type="scientific">Trapa incisa</name>
    <dbReference type="NCBI Taxonomy" id="236973"/>
    <lineage>
        <taxon>Eukaryota</taxon>
        <taxon>Viridiplantae</taxon>
        <taxon>Streptophyta</taxon>
        <taxon>Embryophyta</taxon>
        <taxon>Tracheophyta</taxon>
        <taxon>Spermatophyta</taxon>
        <taxon>Magnoliopsida</taxon>
        <taxon>eudicotyledons</taxon>
        <taxon>Gunneridae</taxon>
        <taxon>Pentapetalae</taxon>
        <taxon>rosids</taxon>
        <taxon>malvids</taxon>
        <taxon>Myrtales</taxon>
        <taxon>Lythraceae</taxon>
        <taxon>Trapa</taxon>
    </lineage>
</organism>
<gene>
    <name evidence="2" type="ORF">SAY87_010059</name>
</gene>
<dbReference type="GO" id="GO:0004674">
    <property type="term" value="F:protein serine/threonine kinase activity"/>
    <property type="evidence" value="ECO:0007669"/>
    <property type="project" value="TreeGrafter"/>
</dbReference>
<dbReference type="InterPro" id="IPR038943">
    <property type="entry name" value="PLDrp1-like"/>
</dbReference>
<dbReference type="PANTHER" id="PTHR33971:SF3">
    <property type="entry name" value="UBIQUITIN CARBOXYL-TERMINAL HYDROLASE 36"/>
    <property type="match status" value="1"/>
</dbReference>
<feature type="compositionally biased region" description="Basic and acidic residues" evidence="1">
    <location>
        <begin position="239"/>
        <end position="257"/>
    </location>
</feature>